<dbReference type="PROSITE" id="PS50932">
    <property type="entry name" value="HTH_LACI_2"/>
    <property type="match status" value="1"/>
</dbReference>
<dbReference type="InterPro" id="IPR028082">
    <property type="entry name" value="Peripla_BP_I"/>
</dbReference>
<dbReference type="Pfam" id="PF13377">
    <property type="entry name" value="Peripla_BP_3"/>
    <property type="match status" value="1"/>
</dbReference>
<dbReference type="PANTHER" id="PTHR30146">
    <property type="entry name" value="LACI-RELATED TRANSCRIPTIONAL REPRESSOR"/>
    <property type="match status" value="1"/>
</dbReference>
<dbReference type="PROSITE" id="PS00356">
    <property type="entry name" value="HTH_LACI_1"/>
    <property type="match status" value="1"/>
</dbReference>
<dbReference type="AlphaFoldDB" id="J3JBE8"/>
<dbReference type="PANTHER" id="PTHR30146:SF95">
    <property type="entry name" value="RIBOSE OPERON REPRESSOR"/>
    <property type="match status" value="1"/>
</dbReference>
<keyword evidence="3" id="KW-0238">DNA-binding</keyword>
<gene>
    <name evidence="6" type="ORF">A11Y_72307</name>
</gene>
<dbReference type="CDD" id="cd06291">
    <property type="entry name" value="PBP1_Qymf-like"/>
    <property type="match status" value="1"/>
</dbReference>
<organism evidence="6 7">
    <name type="scientific">Loigolactobacillus coryniformis subsp. coryniformis CECT 5711</name>
    <dbReference type="NCBI Taxonomy" id="1185325"/>
    <lineage>
        <taxon>Bacteria</taxon>
        <taxon>Bacillati</taxon>
        <taxon>Bacillota</taxon>
        <taxon>Bacilli</taxon>
        <taxon>Lactobacillales</taxon>
        <taxon>Lactobacillaceae</taxon>
        <taxon>Loigolactobacillus</taxon>
    </lineage>
</organism>
<dbReference type="InterPro" id="IPR010982">
    <property type="entry name" value="Lambda_DNA-bd_dom_sf"/>
</dbReference>
<dbReference type="SUPFAM" id="SSF53822">
    <property type="entry name" value="Periplasmic binding protein-like I"/>
    <property type="match status" value="1"/>
</dbReference>
<feature type="domain" description="HTH lacI-type" evidence="5">
    <location>
        <begin position="2"/>
        <end position="56"/>
    </location>
</feature>
<dbReference type="Gene3D" id="1.10.260.40">
    <property type="entry name" value="lambda repressor-like DNA-binding domains"/>
    <property type="match status" value="1"/>
</dbReference>
<proteinExistence type="predicted"/>
<dbReference type="InterPro" id="IPR000843">
    <property type="entry name" value="HTH_LacI"/>
</dbReference>
<keyword evidence="2" id="KW-0805">Transcription regulation</keyword>
<evidence type="ECO:0000313" key="6">
    <source>
        <dbReference type="EMBL" id="EJN55659.1"/>
    </source>
</evidence>
<dbReference type="SUPFAM" id="SSF47413">
    <property type="entry name" value="lambda repressor-like DNA-binding domains"/>
    <property type="match status" value="1"/>
</dbReference>
<evidence type="ECO:0000256" key="4">
    <source>
        <dbReference type="ARBA" id="ARBA00023163"/>
    </source>
</evidence>
<dbReference type="InterPro" id="IPR046335">
    <property type="entry name" value="LacI/GalR-like_sensor"/>
</dbReference>
<dbReference type="RefSeq" id="WP_003678867.1">
    <property type="nucleotide sequence ID" value="NZ_AKFP01000039.1"/>
</dbReference>
<sequence>MVKLTDVAKLAGVSATTVSRVINNYGSLSQHTKDKVFAAMQELNYQPNSLARSLQGKETKLIGVIFPSVSNPFFGELVSLLESHLFAKGYKVILCNSAENKEKERAYLQMLIANQVDGIIAGAHNLGIAEYERVGLPIISFDRALSNTIPIVSSDNYTGGALATEALLKAGAKKIVILSGINQPNSPTTERLNGYADTLEAADLQPITAEIDFHTAANIKALKIHQLLVDQKPDGVFCTDDLSALLLINEAQKLGLAIPTDLQVVGYDGTKLIQDYHPELTTIMQPIDDIATLLIDLLLQRIKDHHVALQPRYQLPVKLINGQTTR</sequence>
<comment type="caution">
    <text evidence="6">The sequence shown here is derived from an EMBL/GenBank/DDBJ whole genome shotgun (WGS) entry which is preliminary data.</text>
</comment>
<dbReference type="SMART" id="SM00354">
    <property type="entry name" value="HTH_LACI"/>
    <property type="match status" value="1"/>
</dbReference>
<evidence type="ECO:0000313" key="7">
    <source>
        <dbReference type="Proteomes" id="UP000007271"/>
    </source>
</evidence>
<reference evidence="6 7" key="1">
    <citation type="submission" date="2012-05" db="EMBL/GenBank/DDBJ databases">
        <title>Complete Genome Sequence of Lactobacillus coryniformis CECT5711.</title>
        <authorList>
            <person name="Rodriguez J.M."/>
        </authorList>
    </citation>
    <scope>NUCLEOTIDE SEQUENCE [LARGE SCALE GENOMIC DNA]</scope>
    <source>
        <strain evidence="7">CECT5711</strain>
    </source>
</reference>
<protein>
    <submittedName>
        <fullName evidence="6">Sucrose operon repressor ScrR</fullName>
    </submittedName>
</protein>
<evidence type="ECO:0000256" key="3">
    <source>
        <dbReference type="ARBA" id="ARBA00023125"/>
    </source>
</evidence>
<evidence type="ECO:0000256" key="2">
    <source>
        <dbReference type="ARBA" id="ARBA00023015"/>
    </source>
</evidence>
<dbReference type="Proteomes" id="UP000007271">
    <property type="component" value="Unassembled WGS sequence"/>
</dbReference>
<dbReference type="PATRIC" id="fig|1185325.3.peg.1597"/>
<evidence type="ECO:0000259" key="5">
    <source>
        <dbReference type="PROSITE" id="PS50932"/>
    </source>
</evidence>
<dbReference type="Pfam" id="PF00356">
    <property type="entry name" value="LacI"/>
    <property type="match status" value="1"/>
</dbReference>
<name>J3JBE8_9LACO</name>
<dbReference type="CDD" id="cd01392">
    <property type="entry name" value="HTH_LacI"/>
    <property type="match status" value="1"/>
</dbReference>
<dbReference type="GO" id="GO:0003700">
    <property type="term" value="F:DNA-binding transcription factor activity"/>
    <property type="evidence" value="ECO:0007669"/>
    <property type="project" value="TreeGrafter"/>
</dbReference>
<dbReference type="EMBL" id="AKFP01000039">
    <property type="protein sequence ID" value="EJN55659.1"/>
    <property type="molecule type" value="Genomic_DNA"/>
</dbReference>
<dbReference type="Gene3D" id="3.40.50.2300">
    <property type="match status" value="2"/>
</dbReference>
<keyword evidence="4" id="KW-0804">Transcription</keyword>
<keyword evidence="1" id="KW-0678">Repressor</keyword>
<dbReference type="PRINTS" id="PR00036">
    <property type="entry name" value="HTHLACI"/>
</dbReference>
<accession>J3JBE8</accession>
<dbReference type="GO" id="GO:0000976">
    <property type="term" value="F:transcription cis-regulatory region binding"/>
    <property type="evidence" value="ECO:0007669"/>
    <property type="project" value="TreeGrafter"/>
</dbReference>
<dbReference type="STRING" id="1185325.A11Y_72307"/>
<evidence type="ECO:0000256" key="1">
    <source>
        <dbReference type="ARBA" id="ARBA00022491"/>
    </source>
</evidence>